<evidence type="ECO:0000313" key="2">
    <source>
        <dbReference type="Proteomes" id="UP000318833"/>
    </source>
</evidence>
<dbReference type="AlphaFoldDB" id="A0A554VJN7"/>
<dbReference type="Proteomes" id="UP000318833">
    <property type="component" value="Unassembled WGS sequence"/>
</dbReference>
<reference evidence="1 2" key="1">
    <citation type="submission" date="2019-07" db="EMBL/GenBank/DDBJ databases">
        <title>The draft genome sequence of Aquimarina algiphila M91.</title>
        <authorList>
            <person name="Meng X."/>
        </authorList>
    </citation>
    <scope>NUCLEOTIDE SEQUENCE [LARGE SCALE GENOMIC DNA]</scope>
    <source>
        <strain evidence="1 2">M91</strain>
    </source>
</reference>
<protein>
    <submittedName>
        <fullName evidence="1">Uncharacterized protein</fullName>
    </submittedName>
</protein>
<keyword evidence="2" id="KW-1185">Reference proteome</keyword>
<dbReference type="EMBL" id="VLNR01000026">
    <property type="protein sequence ID" value="TSE08119.1"/>
    <property type="molecule type" value="Genomic_DNA"/>
</dbReference>
<accession>A0A554VJN7</accession>
<dbReference type="RefSeq" id="WP_143916821.1">
    <property type="nucleotide sequence ID" value="NZ_CANMIK010000015.1"/>
</dbReference>
<name>A0A554VJN7_9FLAO</name>
<evidence type="ECO:0000313" key="1">
    <source>
        <dbReference type="EMBL" id="TSE08119.1"/>
    </source>
</evidence>
<sequence length="97" mass="11555">MLNFKKDEKLIELKEVCKKLKFKDLRTVIKWCKKMNIPIILRGKQKLTYRFLVDVELDKGIVKFLKSEYPESWTKMYQLYLDNDTLGFALASMENSA</sequence>
<comment type="caution">
    <text evidence="1">The sequence shown here is derived from an EMBL/GenBank/DDBJ whole genome shotgun (WGS) entry which is preliminary data.</text>
</comment>
<proteinExistence type="predicted"/>
<dbReference type="OrthoDB" id="1164877at2"/>
<organism evidence="1 2">
    <name type="scientific">Aquimarina algiphila</name>
    <dbReference type="NCBI Taxonomy" id="2047982"/>
    <lineage>
        <taxon>Bacteria</taxon>
        <taxon>Pseudomonadati</taxon>
        <taxon>Bacteroidota</taxon>
        <taxon>Flavobacteriia</taxon>
        <taxon>Flavobacteriales</taxon>
        <taxon>Flavobacteriaceae</taxon>
        <taxon>Aquimarina</taxon>
    </lineage>
</organism>
<gene>
    <name evidence="1" type="ORF">FOF46_13765</name>
</gene>